<dbReference type="EMBL" id="KN275965">
    <property type="protein sequence ID" value="KGM91735.1"/>
    <property type="molecule type" value="Genomic_DNA"/>
</dbReference>
<dbReference type="eggNOG" id="ENOG502T39U">
    <property type="taxonomic scope" value="Eukaryota"/>
</dbReference>
<reference evidence="3 4" key="1">
    <citation type="journal article" date="2011" name="PLoS Genet.">
        <title>Comparative genomic analysis of human fungal pathogens causing paracoccidioidomycosis.</title>
        <authorList>
            <person name="Desjardins C.A."/>
            <person name="Champion M.D."/>
            <person name="Holder J.W."/>
            <person name="Muszewska A."/>
            <person name="Goldberg J."/>
            <person name="Bailao A.M."/>
            <person name="Brigido M.M."/>
            <person name="Ferreira M.E."/>
            <person name="Garcia A.M."/>
            <person name="Grynberg M."/>
            <person name="Gujja S."/>
            <person name="Heiman D.I."/>
            <person name="Henn M.R."/>
            <person name="Kodira C.D."/>
            <person name="Leon-Narvaez H."/>
            <person name="Longo L.V."/>
            <person name="Ma L.J."/>
            <person name="Malavazi I."/>
            <person name="Matsuo A.L."/>
            <person name="Morais F.V."/>
            <person name="Pereira M."/>
            <person name="Rodriguez-Brito S."/>
            <person name="Sakthikumar S."/>
            <person name="Salem-Izacc S.M."/>
            <person name="Sykes S.M."/>
            <person name="Teixeira M.M."/>
            <person name="Vallejo M.C."/>
            <person name="Walter M.E."/>
            <person name="Yandava C."/>
            <person name="Young S."/>
            <person name="Zeng Q."/>
            <person name="Zucker J."/>
            <person name="Felipe M.S."/>
            <person name="Goldman G.H."/>
            <person name="Haas B.J."/>
            <person name="McEwen J.G."/>
            <person name="Nino-Vega G."/>
            <person name="Puccia R."/>
            <person name="San-Blas G."/>
            <person name="Soares C.M."/>
            <person name="Birren B.W."/>
            <person name="Cuomo C.A."/>
        </authorList>
    </citation>
    <scope>NUCLEOTIDE SEQUENCE [LARGE SCALE GENOMIC DNA]</scope>
    <source>
        <strain evidence="3 4">Pb18</strain>
    </source>
</reference>
<keyword evidence="1" id="KW-0732">Signal</keyword>
<accession>A0A0A0HWI2</accession>
<feature type="signal peptide" evidence="1">
    <location>
        <begin position="1"/>
        <end position="18"/>
    </location>
</feature>
<dbReference type="KEGG" id="pbn:PADG_12193"/>
<keyword evidence="4" id="KW-1185">Reference proteome</keyword>
<sequence>MTCIYTIAFELQIWVAATLYVTEVGTYEKIFGPLDDRTAEKLSQEYPVFATALHVLPGKWPADRCAFRKYWYEMIDTIEITYHAAPAAKILFVAKAGTALDQGQYAHSAFVDSRMAATTAPGGIRAEYVQVKVEDLQVFYTYCKGDIPHLPLFV</sequence>
<evidence type="ECO:0000256" key="1">
    <source>
        <dbReference type="SAM" id="SignalP"/>
    </source>
</evidence>
<name>A0A0A0HWI2_PARBD</name>
<evidence type="ECO:0000313" key="4">
    <source>
        <dbReference type="Proteomes" id="UP000001628"/>
    </source>
</evidence>
<organism evidence="3 4">
    <name type="scientific">Paracoccidioides brasiliensis (strain Pb18)</name>
    <dbReference type="NCBI Taxonomy" id="502780"/>
    <lineage>
        <taxon>Eukaryota</taxon>
        <taxon>Fungi</taxon>
        <taxon>Dikarya</taxon>
        <taxon>Ascomycota</taxon>
        <taxon>Pezizomycotina</taxon>
        <taxon>Eurotiomycetes</taxon>
        <taxon>Eurotiomycetidae</taxon>
        <taxon>Onygenales</taxon>
        <taxon>Ajellomycetaceae</taxon>
        <taxon>Paracoccidioides</taxon>
    </lineage>
</organism>
<gene>
    <name evidence="3" type="ORF">PADG_12193</name>
</gene>
<dbReference type="InParanoid" id="A0A0A0HWI2"/>
<evidence type="ECO:0000313" key="3">
    <source>
        <dbReference type="EMBL" id="KGM91735.1"/>
    </source>
</evidence>
<protein>
    <recommendedName>
        <fullName evidence="2">ER-bound oxygenase mpaB/mpaB'/Rubber oxygenase catalytic domain-containing protein</fullName>
    </recommendedName>
</protein>
<dbReference type="PANTHER" id="PTHR36151">
    <property type="entry name" value="BLR2777 PROTEIN"/>
    <property type="match status" value="1"/>
</dbReference>
<dbReference type="STRING" id="502780.A0A0A0HWI2"/>
<dbReference type="GO" id="GO:0016491">
    <property type="term" value="F:oxidoreductase activity"/>
    <property type="evidence" value="ECO:0007669"/>
    <property type="project" value="InterPro"/>
</dbReference>
<evidence type="ECO:0000259" key="2">
    <source>
        <dbReference type="Pfam" id="PF09995"/>
    </source>
</evidence>
<dbReference type="GeneID" id="22588090"/>
<dbReference type="AlphaFoldDB" id="A0A0A0HWI2"/>
<dbReference type="Pfam" id="PF09995">
    <property type="entry name" value="MPAB_Lcp_cat"/>
    <property type="match status" value="1"/>
</dbReference>
<dbReference type="VEuPathDB" id="FungiDB:PADG_12193"/>
<dbReference type="PANTHER" id="PTHR36151:SF3">
    <property type="entry name" value="ER-BOUND OXYGENASE MPAB_MPAB'_RUBBER OXYGENASE CATALYTIC DOMAIN-CONTAINING PROTEIN"/>
    <property type="match status" value="1"/>
</dbReference>
<feature type="chain" id="PRO_5001963093" description="ER-bound oxygenase mpaB/mpaB'/Rubber oxygenase catalytic domain-containing protein" evidence="1">
    <location>
        <begin position="19"/>
        <end position="154"/>
    </location>
</feature>
<dbReference type="InterPro" id="IPR018713">
    <property type="entry name" value="MPAB/Lcp_cat_dom"/>
</dbReference>
<proteinExistence type="predicted"/>
<dbReference type="HOGENOM" id="CLU_1704787_0_0_1"/>
<dbReference type="Proteomes" id="UP000001628">
    <property type="component" value="Unassembled WGS sequence"/>
</dbReference>
<feature type="domain" description="ER-bound oxygenase mpaB/mpaB'/Rubber oxygenase catalytic" evidence="2">
    <location>
        <begin position="10"/>
        <end position="94"/>
    </location>
</feature>
<dbReference type="RefSeq" id="XP_010762327.1">
    <property type="nucleotide sequence ID" value="XM_010764025.1"/>
</dbReference>